<comment type="caution">
    <text evidence="1">The sequence shown here is derived from an EMBL/GenBank/DDBJ whole genome shotgun (WGS) entry which is preliminary data.</text>
</comment>
<protein>
    <submittedName>
        <fullName evidence="1">Uncharacterized protein</fullName>
    </submittedName>
</protein>
<proteinExistence type="predicted"/>
<sequence length="84" mass="8859">MDGIFAIAFGLGLNSVVRGSASGPRAAGSRAEPSFGGGFGRPAQEVSDTDLKFVHDKAWNEFQQLRYFVGNGAARNASRSLLVV</sequence>
<accession>A0A9P6CSW2</accession>
<evidence type="ECO:0000313" key="2">
    <source>
        <dbReference type="Proteomes" id="UP000807469"/>
    </source>
</evidence>
<dbReference type="Proteomes" id="UP000807469">
    <property type="component" value="Unassembled WGS sequence"/>
</dbReference>
<organism evidence="1 2">
    <name type="scientific">Pholiota conissans</name>
    <dbReference type="NCBI Taxonomy" id="109636"/>
    <lineage>
        <taxon>Eukaryota</taxon>
        <taxon>Fungi</taxon>
        <taxon>Dikarya</taxon>
        <taxon>Basidiomycota</taxon>
        <taxon>Agaricomycotina</taxon>
        <taxon>Agaricomycetes</taxon>
        <taxon>Agaricomycetidae</taxon>
        <taxon>Agaricales</taxon>
        <taxon>Agaricineae</taxon>
        <taxon>Strophariaceae</taxon>
        <taxon>Pholiota</taxon>
    </lineage>
</organism>
<name>A0A9P6CSW2_9AGAR</name>
<reference evidence="1" key="1">
    <citation type="submission" date="2020-11" db="EMBL/GenBank/DDBJ databases">
        <authorList>
            <consortium name="DOE Joint Genome Institute"/>
            <person name="Ahrendt S."/>
            <person name="Riley R."/>
            <person name="Andreopoulos W."/>
            <person name="Labutti K."/>
            <person name="Pangilinan J."/>
            <person name="Ruiz-Duenas F.J."/>
            <person name="Barrasa J.M."/>
            <person name="Sanchez-Garcia M."/>
            <person name="Camarero S."/>
            <person name="Miyauchi S."/>
            <person name="Serrano A."/>
            <person name="Linde D."/>
            <person name="Babiker R."/>
            <person name="Drula E."/>
            <person name="Ayuso-Fernandez I."/>
            <person name="Pacheco R."/>
            <person name="Padilla G."/>
            <person name="Ferreira P."/>
            <person name="Barriuso J."/>
            <person name="Kellner H."/>
            <person name="Castanera R."/>
            <person name="Alfaro M."/>
            <person name="Ramirez L."/>
            <person name="Pisabarro A.G."/>
            <person name="Kuo A."/>
            <person name="Tritt A."/>
            <person name="Lipzen A."/>
            <person name="He G."/>
            <person name="Yan M."/>
            <person name="Ng V."/>
            <person name="Cullen D."/>
            <person name="Martin F."/>
            <person name="Rosso M.-N."/>
            <person name="Henrissat B."/>
            <person name="Hibbett D."/>
            <person name="Martinez A.T."/>
            <person name="Grigoriev I.V."/>
        </authorList>
    </citation>
    <scope>NUCLEOTIDE SEQUENCE</scope>
    <source>
        <strain evidence="1">CIRM-BRFM 674</strain>
    </source>
</reference>
<dbReference type="EMBL" id="MU155677">
    <property type="protein sequence ID" value="KAF9471489.1"/>
    <property type="molecule type" value="Genomic_DNA"/>
</dbReference>
<evidence type="ECO:0000313" key="1">
    <source>
        <dbReference type="EMBL" id="KAF9471489.1"/>
    </source>
</evidence>
<keyword evidence="2" id="KW-1185">Reference proteome</keyword>
<gene>
    <name evidence="1" type="ORF">BDN70DRAFT_938908</name>
</gene>
<dbReference type="AlphaFoldDB" id="A0A9P6CSW2"/>